<dbReference type="Gene3D" id="1.10.10.880">
    <property type="entry name" value="Anti sigma-E protein RseA, N-terminal domain"/>
    <property type="match status" value="1"/>
</dbReference>
<dbReference type="InterPro" id="IPR026279">
    <property type="entry name" value="RseA"/>
</dbReference>
<evidence type="ECO:0000313" key="11">
    <source>
        <dbReference type="EMBL" id="GGW65237.1"/>
    </source>
</evidence>
<evidence type="ECO:0000256" key="7">
    <source>
        <dbReference type="PIRNR" id="PIRNR016938"/>
    </source>
</evidence>
<dbReference type="SUPFAM" id="SSF89069">
    <property type="entry name" value="N-terminal, cytoplasmic domain of anti-sigmaE factor RseA"/>
    <property type="match status" value="1"/>
</dbReference>
<keyword evidence="6 7" id="KW-0472">Membrane</keyword>
<feature type="compositionally biased region" description="Low complexity" evidence="8">
    <location>
        <begin position="180"/>
        <end position="198"/>
    </location>
</feature>
<keyword evidence="5" id="KW-1133">Transmembrane helix</keyword>
<dbReference type="Pfam" id="PF03873">
    <property type="entry name" value="RseA_C"/>
    <property type="match status" value="1"/>
</dbReference>
<accession>A0ABQ2WQL9</accession>
<organism evidence="11 12">
    <name type="scientific">Alishewanella tabrizica</name>
    <dbReference type="NCBI Taxonomy" id="671278"/>
    <lineage>
        <taxon>Bacteria</taxon>
        <taxon>Pseudomonadati</taxon>
        <taxon>Pseudomonadota</taxon>
        <taxon>Gammaproteobacteria</taxon>
        <taxon>Alteromonadales</taxon>
        <taxon>Alteromonadaceae</taxon>
        <taxon>Alishewanella</taxon>
    </lineage>
</organism>
<comment type="function">
    <text evidence="7">An anti-sigma factor for extracytoplasmic function (ECF) sigma factor sigma-E (RpoE). ECF sigma factors are held in an inactive form by an anti-sigma factor until released by regulated intramembrane proteolysis (RIP). RIP occurs when an extracytoplasmic signal triggers a concerted proteolytic cascade to transmit information and elicit cellular responses. The membrane-spanning regulatory substrate protein is first cut periplasmically (site-1 protease, S1P, DegS), then within the membrane itself (site-2 protease, S2P, RseP), while cytoplasmic proteases finish degrading the anti-sigma factor, liberating sigma-E.</text>
</comment>
<dbReference type="PANTHER" id="PTHR38104">
    <property type="match status" value="1"/>
</dbReference>
<evidence type="ECO:0000256" key="4">
    <source>
        <dbReference type="ARBA" id="ARBA00022692"/>
    </source>
</evidence>
<dbReference type="CDD" id="cd16328">
    <property type="entry name" value="RseA_N"/>
    <property type="match status" value="1"/>
</dbReference>
<dbReference type="InterPro" id="IPR005572">
    <property type="entry name" value="Anti-sigma_E_RseA_N"/>
</dbReference>
<keyword evidence="7" id="KW-0997">Cell inner membrane</keyword>
<gene>
    <name evidence="11" type="ORF">GCM10008111_21620</name>
</gene>
<dbReference type="PIRSF" id="PIRSF016938">
    <property type="entry name" value="RseA"/>
    <property type="match status" value="1"/>
</dbReference>
<evidence type="ECO:0000256" key="1">
    <source>
        <dbReference type="ARBA" id="ARBA00004162"/>
    </source>
</evidence>
<comment type="subcellular location">
    <subcellularLocation>
        <location evidence="7">Cell inner membrane</location>
    </subcellularLocation>
    <subcellularLocation>
        <location evidence="1">Cell membrane</location>
        <topology evidence="1">Single-pass membrane protein</topology>
    </subcellularLocation>
</comment>
<keyword evidence="4" id="KW-0812">Transmembrane</keyword>
<evidence type="ECO:0000256" key="5">
    <source>
        <dbReference type="ARBA" id="ARBA00022989"/>
    </source>
</evidence>
<proteinExistence type="inferred from homology"/>
<dbReference type="InterPro" id="IPR036147">
    <property type="entry name" value="Anti-sigma_E_RseA_N_sf"/>
</dbReference>
<evidence type="ECO:0000256" key="2">
    <source>
        <dbReference type="ARBA" id="ARBA00005837"/>
    </source>
</evidence>
<comment type="caution">
    <text evidence="11">The sequence shown here is derived from an EMBL/GenBank/DDBJ whole genome shotgun (WGS) entry which is preliminary data.</text>
</comment>
<dbReference type="EMBL" id="BMYR01000008">
    <property type="protein sequence ID" value="GGW65237.1"/>
    <property type="molecule type" value="Genomic_DNA"/>
</dbReference>
<evidence type="ECO:0000259" key="10">
    <source>
        <dbReference type="Pfam" id="PF03873"/>
    </source>
</evidence>
<dbReference type="InterPro" id="IPR005573">
    <property type="entry name" value="Anti-sigma_E_RseA_C"/>
</dbReference>
<evidence type="ECO:0000256" key="8">
    <source>
        <dbReference type="SAM" id="MobiDB-lite"/>
    </source>
</evidence>
<sequence>MLSEKQEWLSQAADNKPVTPEQLSALLTQAELQQTVQRYQLTGAIMRNEADSVLPVDFSDKFASLLEQEPTYQLQTQRSLLQKMKMGVRQAANAEWFKPAAHGAIAASVALVAVLGVQQYQQPLEADLSMPSPVLQTRPVAGFATPVSLSQTSVDSRFEAQEQQAMQEQQRRLQALLQAHRQQVRITEAQPTAAPTAEQEPREYK</sequence>
<evidence type="ECO:0000313" key="12">
    <source>
        <dbReference type="Proteomes" id="UP000634667"/>
    </source>
</evidence>
<name>A0ABQ2WQL9_9ALTE</name>
<feature type="domain" description="Anti sigma-E protein RseA C-terminal" evidence="10">
    <location>
        <begin position="131"/>
        <end position="185"/>
    </location>
</feature>
<protein>
    <recommendedName>
        <fullName evidence="7">Anti-sigma-E factor RseA</fullName>
    </recommendedName>
    <alternativeName>
        <fullName evidence="7">Regulator of SigE</fullName>
    </alternativeName>
    <alternativeName>
        <fullName evidence="7">Sigma-E anti-sigma factor RseA</fullName>
    </alternativeName>
    <alternativeName>
        <fullName evidence="7">Sigma-E factor negative regulatory protein</fullName>
    </alternativeName>
</protein>
<evidence type="ECO:0000256" key="3">
    <source>
        <dbReference type="ARBA" id="ARBA00022475"/>
    </source>
</evidence>
<reference evidence="12" key="1">
    <citation type="journal article" date="2019" name="Int. J. Syst. Evol. Microbiol.">
        <title>The Global Catalogue of Microorganisms (GCM) 10K type strain sequencing project: providing services to taxonomists for standard genome sequencing and annotation.</title>
        <authorList>
            <consortium name="The Broad Institute Genomics Platform"/>
            <consortium name="The Broad Institute Genome Sequencing Center for Infectious Disease"/>
            <person name="Wu L."/>
            <person name="Ma J."/>
        </authorList>
    </citation>
    <scope>NUCLEOTIDE SEQUENCE [LARGE SCALE GENOMIC DNA]</scope>
    <source>
        <strain evidence="12">KCTC 23723</strain>
    </source>
</reference>
<keyword evidence="12" id="KW-1185">Reference proteome</keyword>
<dbReference type="Proteomes" id="UP000634667">
    <property type="component" value="Unassembled WGS sequence"/>
</dbReference>
<evidence type="ECO:0000256" key="6">
    <source>
        <dbReference type="ARBA" id="ARBA00023136"/>
    </source>
</evidence>
<feature type="domain" description="Anti sigma-E protein RseA N-terminal" evidence="9">
    <location>
        <begin position="6"/>
        <end position="77"/>
    </location>
</feature>
<comment type="similarity">
    <text evidence="2 7">Belongs to the RseA family.</text>
</comment>
<keyword evidence="3 7" id="KW-1003">Cell membrane</keyword>
<evidence type="ECO:0000259" key="9">
    <source>
        <dbReference type="Pfam" id="PF03872"/>
    </source>
</evidence>
<dbReference type="InterPro" id="IPR052383">
    <property type="entry name" value="Anti-sigma-E_RseA-like"/>
</dbReference>
<comment type="subunit">
    <text evidence="7">Interacts 1:1 with ECF RNA polymerase sigma-E (RpoE); this inhibits the interaction of sigma-E with the RNA polymerase catalytic core and leads to a decreased expression of sigma-E-regulated genes. Interacts with RseB.</text>
</comment>
<dbReference type="PANTHER" id="PTHR38104:SF1">
    <property type="entry name" value="ANTI-SIGMA-E FACTOR RSEA"/>
    <property type="match status" value="1"/>
</dbReference>
<dbReference type="Pfam" id="PF03872">
    <property type="entry name" value="RseA_N"/>
    <property type="match status" value="1"/>
</dbReference>
<feature type="region of interest" description="Disordered" evidence="8">
    <location>
        <begin position="180"/>
        <end position="205"/>
    </location>
</feature>
<dbReference type="RefSeq" id="WP_189483226.1">
    <property type="nucleotide sequence ID" value="NZ_BMYR01000008.1"/>
</dbReference>